<feature type="transmembrane region" description="Helical" evidence="6">
    <location>
        <begin position="142"/>
        <end position="164"/>
    </location>
</feature>
<organism evidence="8 9">
    <name type="scientific">Tuber aestivum</name>
    <name type="common">summer truffle</name>
    <dbReference type="NCBI Taxonomy" id="59557"/>
    <lineage>
        <taxon>Eukaryota</taxon>
        <taxon>Fungi</taxon>
        <taxon>Dikarya</taxon>
        <taxon>Ascomycota</taxon>
        <taxon>Pezizomycotina</taxon>
        <taxon>Pezizomycetes</taxon>
        <taxon>Pezizales</taxon>
        <taxon>Tuberaceae</taxon>
        <taxon>Tuber</taxon>
    </lineage>
</organism>
<evidence type="ECO:0000256" key="4">
    <source>
        <dbReference type="ARBA" id="ARBA00023136"/>
    </source>
</evidence>
<evidence type="ECO:0000256" key="5">
    <source>
        <dbReference type="PROSITE-ProRule" id="PRU00205"/>
    </source>
</evidence>
<protein>
    <recommendedName>
        <fullName evidence="7">TLC domain-containing protein</fullName>
    </recommendedName>
</protein>
<dbReference type="Proteomes" id="UP001412239">
    <property type="component" value="Unassembled WGS sequence"/>
</dbReference>
<keyword evidence="4 5" id="KW-0472">Membrane</keyword>
<dbReference type="EMBL" id="LN890945">
    <property type="protein sequence ID" value="CUS15579.1"/>
    <property type="molecule type" value="Genomic_DNA"/>
</dbReference>
<sequence>MASSIVFAACPPALAQLVEPYATRIGLHTLPLHIHQVIFALVIYHLIFLISPTLSAFIFPKTYRNFDRRTKVNWDVHVVSLVQSILICTLAIWAAYHDPERDAWSKDEASMMKRTFGYSPIQGAVQAYAEGYFVWDLLMSAWHLDIFGLGFLAHAASAVIVFSLGFRPFVNYWACVFVLFEISSPFLNIHWFCDKTGMTGSLLQLINGFFLLTSFFCCRLIWGTWNALLVFGDLLALYKNPPPALRPLDHDPIQPDHPETDEIVVHAFAGKDLPFWLFMAYLGSNIILNLLNYYWFCRMIQTVSARFTKKEEPVKKEKEKGGNIKVDADGKVWVEGTDVNVGTTVEVAKEKLKKRTVTRQA</sequence>
<dbReference type="PROSITE" id="PS50922">
    <property type="entry name" value="TLC"/>
    <property type="match status" value="1"/>
</dbReference>
<accession>A0A292Q765</accession>
<dbReference type="SMART" id="SM00724">
    <property type="entry name" value="TLC"/>
    <property type="match status" value="1"/>
</dbReference>
<evidence type="ECO:0000313" key="8">
    <source>
        <dbReference type="EMBL" id="CUS15579.1"/>
    </source>
</evidence>
<dbReference type="InterPro" id="IPR050846">
    <property type="entry name" value="TLCD"/>
</dbReference>
<feature type="transmembrane region" description="Helical" evidence="6">
    <location>
        <begin position="39"/>
        <end position="60"/>
    </location>
</feature>
<dbReference type="InterPro" id="IPR006634">
    <property type="entry name" value="TLC-dom"/>
</dbReference>
<dbReference type="GO" id="GO:0016020">
    <property type="term" value="C:membrane"/>
    <property type="evidence" value="ECO:0007669"/>
    <property type="project" value="UniProtKB-SubCell"/>
</dbReference>
<dbReference type="PANTHER" id="PTHR13439">
    <property type="entry name" value="CT120 PROTEIN"/>
    <property type="match status" value="1"/>
</dbReference>
<keyword evidence="9" id="KW-1185">Reference proteome</keyword>
<dbReference type="AlphaFoldDB" id="A0A292Q765"/>
<feature type="domain" description="TLC" evidence="7">
    <location>
        <begin position="69"/>
        <end position="308"/>
    </location>
</feature>
<feature type="transmembrane region" description="Helical" evidence="6">
    <location>
        <begin position="205"/>
        <end position="225"/>
    </location>
</feature>
<keyword evidence="3 6" id="KW-1133">Transmembrane helix</keyword>
<feature type="transmembrane region" description="Helical" evidence="6">
    <location>
        <begin position="72"/>
        <end position="96"/>
    </location>
</feature>
<dbReference type="GO" id="GO:0005783">
    <property type="term" value="C:endoplasmic reticulum"/>
    <property type="evidence" value="ECO:0007669"/>
    <property type="project" value="TreeGrafter"/>
</dbReference>
<evidence type="ECO:0000256" key="1">
    <source>
        <dbReference type="ARBA" id="ARBA00004141"/>
    </source>
</evidence>
<dbReference type="Pfam" id="PF03798">
    <property type="entry name" value="TRAM_LAG1_CLN8"/>
    <property type="match status" value="1"/>
</dbReference>
<dbReference type="GO" id="GO:0055088">
    <property type="term" value="P:lipid homeostasis"/>
    <property type="evidence" value="ECO:0007669"/>
    <property type="project" value="TreeGrafter"/>
</dbReference>
<keyword evidence="2 5" id="KW-0812">Transmembrane</keyword>
<evidence type="ECO:0000256" key="6">
    <source>
        <dbReference type="SAM" id="Phobius"/>
    </source>
</evidence>
<reference evidence="8" key="1">
    <citation type="submission" date="2015-10" db="EMBL/GenBank/DDBJ databases">
        <authorList>
            <person name="Regsiter A."/>
            <person name="william w."/>
        </authorList>
    </citation>
    <scope>NUCLEOTIDE SEQUENCE</scope>
    <source>
        <strain evidence="8">Montdore</strain>
    </source>
</reference>
<proteinExistence type="predicted"/>
<name>A0A292Q765_9PEZI</name>
<dbReference type="PANTHER" id="PTHR13439:SF0">
    <property type="entry name" value="TOPOISOMERASE I DAMAGE AFFECTED PROTEIN 4"/>
    <property type="match status" value="1"/>
</dbReference>
<evidence type="ECO:0000313" key="9">
    <source>
        <dbReference type="Proteomes" id="UP001412239"/>
    </source>
</evidence>
<evidence type="ECO:0000259" key="7">
    <source>
        <dbReference type="PROSITE" id="PS50922"/>
    </source>
</evidence>
<gene>
    <name evidence="8" type="ORF">GSTUAT00000282001</name>
</gene>
<comment type="subcellular location">
    <subcellularLocation>
        <location evidence="1">Membrane</location>
        <topology evidence="1">Multi-pass membrane protein</topology>
    </subcellularLocation>
</comment>
<evidence type="ECO:0000256" key="2">
    <source>
        <dbReference type="ARBA" id="ARBA00022692"/>
    </source>
</evidence>
<evidence type="ECO:0000256" key="3">
    <source>
        <dbReference type="ARBA" id="ARBA00022989"/>
    </source>
</evidence>
<feature type="transmembrane region" description="Helical" evidence="6">
    <location>
        <begin position="275"/>
        <end position="296"/>
    </location>
</feature>